<organism evidence="4 5">
    <name type="scientific">Chlorella vulgaris</name>
    <name type="common">Green alga</name>
    <dbReference type="NCBI Taxonomy" id="3077"/>
    <lineage>
        <taxon>Eukaryota</taxon>
        <taxon>Viridiplantae</taxon>
        <taxon>Chlorophyta</taxon>
        <taxon>core chlorophytes</taxon>
        <taxon>Trebouxiophyceae</taxon>
        <taxon>Chlorellales</taxon>
        <taxon>Chlorellaceae</taxon>
        <taxon>Chlorella clade</taxon>
        <taxon>Chlorella</taxon>
    </lineage>
</organism>
<feature type="compositionally biased region" description="Low complexity" evidence="2">
    <location>
        <begin position="1352"/>
        <end position="1383"/>
    </location>
</feature>
<reference evidence="4" key="2">
    <citation type="submission" date="2020-11" db="EMBL/GenBank/DDBJ databases">
        <authorList>
            <person name="Cecchin M."/>
            <person name="Marcolungo L."/>
            <person name="Rossato M."/>
            <person name="Girolomoni L."/>
            <person name="Cosentino E."/>
            <person name="Cuine S."/>
            <person name="Li-Beisson Y."/>
            <person name="Delledonne M."/>
            <person name="Ballottari M."/>
        </authorList>
    </citation>
    <scope>NUCLEOTIDE SEQUENCE</scope>
    <source>
        <strain evidence="4">211/11P</strain>
        <tissue evidence="4">Whole cell</tissue>
    </source>
</reference>
<dbReference type="Proteomes" id="UP001055712">
    <property type="component" value="Unassembled WGS sequence"/>
</dbReference>
<dbReference type="PANTHER" id="PTHR47357">
    <property type="entry name" value="COP1-INTERACTIVE PROTEIN 1"/>
    <property type="match status" value="1"/>
</dbReference>
<protein>
    <submittedName>
        <fullName evidence="4">Uncharacterized protein</fullName>
    </submittedName>
</protein>
<feature type="compositionally biased region" description="Low complexity" evidence="2">
    <location>
        <begin position="196"/>
        <end position="208"/>
    </location>
</feature>
<proteinExistence type="predicted"/>
<evidence type="ECO:0000256" key="1">
    <source>
        <dbReference type="SAM" id="Coils"/>
    </source>
</evidence>
<evidence type="ECO:0000256" key="3">
    <source>
        <dbReference type="SAM" id="Phobius"/>
    </source>
</evidence>
<dbReference type="GO" id="GO:0005200">
    <property type="term" value="F:structural constituent of cytoskeleton"/>
    <property type="evidence" value="ECO:0007669"/>
    <property type="project" value="TreeGrafter"/>
</dbReference>
<evidence type="ECO:0000313" key="5">
    <source>
        <dbReference type="Proteomes" id="UP001055712"/>
    </source>
</evidence>
<reference evidence="4" key="1">
    <citation type="journal article" date="2019" name="Plant J.">
        <title>Chlorella vulgaris genome assembly and annotation reveals the molecular basis for metabolic acclimation to high light conditions.</title>
        <authorList>
            <person name="Cecchin M."/>
            <person name="Marcolungo L."/>
            <person name="Rossato M."/>
            <person name="Girolomoni L."/>
            <person name="Cosentino E."/>
            <person name="Cuine S."/>
            <person name="Li-Beisson Y."/>
            <person name="Delledonne M."/>
            <person name="Ballottari M."/>
        </authorList>
    </citation>
    <scope>NUCLEOTIDE SEQUENCE</scope>
    <source>
        <strain evidence="4">211/11P</strain>
    </source>
</reference>
<keyword evidence="1" id="KW-0175">Coiled coil</keyword>
<feature type="region of interest" description="Disordered" evidence="2">
    <location>
        <begin position="122"/>
        <end position="208"/>
    </location>
</feature>
<dbReference type="OrthoDB" id="515668at2759"/>
<feature type="coiled-coil region" evidence="1">
    <location>
        <begin position="547"/>
        <end position="585"/>
    </location>
</feature>
<dbReference type="PANTHER" id="PTHR47357:SF1">
    <property type="entry name" value="SPINDLE POLE BODY COMPONENT 110"/>
    <property type="match status" value="1"/>
</dbReference>
<feature type="region of interest" description="Disordered" evidence="2">
    <location>
        <begin position="1223"/>
        <end position="1242"/>
    </location>
</feature>
<gene>
    <name evidence="4" type="ORF">D9Q98_002775</name>
</gene>
<feature type="coiled-coil region" evidence="1">
    <location>
        <begin position="697"/>
        <end position="875"/>
    </location>
</feature>
<dbReference type="GO" id="GO:0005856">
    <property type="term" value="C:cytoskeleton"/>
    <property type="evidence" value="ECO:0007669"/>
    <property type="project" value="TreeGrafter"/>
</dbReference>
<evidence type="ECO:0000313" key="4">
    <source>
        <dbReference type="EMBL" id="KAI3434714.1"/>
    </source>
</evidence>
<feature type="transmembrane region" description="Helical" evidence="3">
    <location>
        <begin position="56"/>
        <end position="81"/>
    </location>
</feature>
<keyword evidence="3" id="KW-0812">Transmembrane</keyword>
<keyword evidence="5" id="KW-1185">Reference proteome</keyword>
<feature type="region of interest" description="Disordered" evidence="2">
    <location>
        <begin position="1352"/>
        <end position="1393"/>
    </location>
</feature>
<keyword evidence="3" id="KW-0472">Membrane</keyword>
<keyword evidence="3" id="KW-1133">Transmembrane helix</keyword>
<feature type="region of interest" description="Disordered" evidence="2">
    <location>
        <begin position="1415"/>
        <end position="1448"/>
    </location>
</feature>
<comment type="caution">
    <text evidence="4">The sequence shown here is derived from an EMBL/GenBank/DDBJ whole genome shotgun (WGS) entry which is preliminary data.</text>
</comment>
<evidence type="ECO:0000256" key="2">
    <source>
        <dbReference type="SAM" id="MobiDB-lite"/>
    </source>
</evidence>
<sequence length="1448" mass="147346">MASVLEWKPAVVCGSQLSAAEYEARKKACTAAALASLRGSGEYKAWQRGRKQKQRAASAGMPLINALLLALLLAVGSAGVWQATRPEPPAVLAHPSSPARSPVAREGSVLPAGLLLQPEEDHQATMAAEKSQNGPEEAPASWRDGPGSAPATADPVKLFGAGPNPANEASQEATVGTSQEAAGASPPWTSDEAAEQAEAAAPEPAGAGPAALDAQLAAAYQALHLARFQAGQYVEQLAAVQLELAAALASRQEAEEATAAAALAASAATEAGAAAAEQLQLVQSASQQASQAAATREAALRGELEAAAAALQRAEAAATEVAVGQTAGLQAALQRAEQAEQTAAALTAQLEDARAQASTAAAAAAEQDAVLREELAALAAQLQQADKQVSAAAAAAAEQEAAVRSELAALQHQVQQGEAHAGAAAALAATQDAALRSELQAAVAAQQQAQVALAVAMKDAATAGRQAAEARLAASAATSAATSAGRALALETCSAGRLWLEQPQLLTVAGVAAAAALLACVLLTGWVVRRRALAAAAAAPPPGAKQLAQLQSQLDQAQAAAESRAAEAKRAKAAAEAARREVAEKRQWEAVAAQLAQATAEVPSKKAGGGPAAARTPLAARCSNQQPPMPTSAAAAASAHAVLPAGKADTPAAWLDLLQQRFAALGAASSRAEAAAAAAAGTADEARREQAWGEEKVSEMLTENELLKERLADSKQAFAGAAARESTARSAAAGLHAELDAARQALVAAEAAGMEQQRRLAAELAAVAAERDSLLKQVAELRRQLAARDDELAELGDCLGGLERENSNLEAQVDQVTQALIERQAGRGDLERRVAELEQELSSLGMLAGRLEGDKADLEEQLAEAREAQAELCLASQQYIAADSAIKSIQASEDTEQASGLVQDDLRRAVEEKVLALDLLASAERKLVEQDTQDGVPTLPVHQLLLSGRRLSGGLHASTPRSRSARMASFLGSKLDRVARLLAGDADPAAGSDYACTPTSARSVAGPAAPVVGGLAGSRALASVDGPLNIASWLNHTQDLFSSAGEVLGQELQDGESEDPNFSIAAISLPTSARQREQQAALEAALEHSSLEVQDLLAALDATAVATGPAAASGGGGGPAVAAGDSPQLQAAERAVLAVRQSLAAAHDGVQGARRRVQEAAGEAEGLKRQHGAVRQQVEQLQLAVDGAQAGVEAALQDKQGAERAVARAEAELAAAQAGVESAAQERQAADPTQRQQCQDGYERSVQRRSACLAAKQAALGSKQAAIDAARAAAEALAAAEEEVEGAVDQLCSLEDAIHAAVRRRSSAQDELLQRQSTLAQVVAEASTALEQHAAATRVAAATAVPGGTAAVAPAAGQRPSPLSAQQLAALASPQSGGSSRRSTGGEGAGGGYVSQRTVLAGAAVEAERVAELMEDSWFSPRLPGSELDRGEQAAPVWEQEQEVVAEN</sequence>
<dbReference type="EMBL" id="SIDB01000003">
    <property type="protein sequence ID" value="KAI3434714.1"/>
    <property type="molecule type" value="Genomic_DNA"/>
</dbReference>
<feature type="coiled-coil region" evidence="1">
    <location>
        <begin position="1263"/>
        <end position="1290"/>
    </location>
</feature>
<name>A0A9D4TUE0_CHLVU</name>
<feature type="coiled-coil region" evidence="1">
    <location>
        <begin position="297"/>
        <end position="402"/>
    </location>
</feature>
<feature type="compositionally biased region" description="Polar residues" evidence="2">
    <location>
        <begin position="167"/>
        <end position="180"/>
    </location>
</feature>
<accession>A0A9D4TUE0</accession>